<comment type="similarity">
    <text evidence="1">Belongs to the CFA/CMAS family.</text>
</comment>
<dbReference type="PANTHER" id="PTHR43667">
    <property type="entry name" value="CYCLOPROPANE-FATTY-ACYL-PHOSPHOLIPID SYNTHASE"/>
    <property type="match status" value="1"/>
</dbReference>
<evidence type="ECO:0000313" key="7">
    <source>
        <dbReference type="Proteomes" id="UP000030671"/>
    </source>
</evidence>
<evidence type="ECO:0000256" key="1">
    <source>
        <dbReference type="ARBA" id="ARBA00010815"/>
    </source>
</evidence>
<keyword evidence="3" id="KW-0808">Transferase</keyword>
<dbReference type="InParanoid" id="W4JTI2"/>
<dbReference type="GO" id="GO:0008168">
    <property type="term" value="F:methyltransferase activity"/>
    <property type="evidence" value="ECO:0007669"/>
    <property type="project" value="UniProtKB-KW"/>
</dbReference>
<dbReference type="InterPro" id="IPR003333">
    <property type="entry name" value="CMAS"/>
</dbReference>
<keyword evidence="7" id="KW-1185">Reference proteome</keyword>
<organism evidence="6 7">
    <name type="scientific">Heterobasidion irregulare (strain TC 32-1)</name>
    <dbReference type="NCBI Taxonomy" id="747525"/>
    <lineage>
        <taxon>Eukaryota</taxon>
        <taxon>Fungi</taxon>
        <taxon>Dikarya</taxon>
        <taxon>Basidiomycota</taxon>
        <taxon>Agaricomycotina</taxon>
        <taxon>Agaricomycetes</taxon>
        <taxon>Russulales</taxon>
        <taxon>Bondarzewiaceae</taxon>
        <taxon>Heterobasidion</taxon>
        <taxon>Heterobasidion annosum species complex</taxon>
    </lineage>
</organism>
<evidence type="ECO:0000256" key="4">
    <source>
        <dbReference type="ARBA" id="ARBA00022691"/>
    </source>
</evidence>
<keyword evidence="2" id="KW-0489">Methyltransferase</keyword>
<dbReference type="eggNOG" id="ENOG502QSMW">
    <property type="taxonomic scope" value="Eukaryota"/>
</dbReference>
<dbReference type="RefSeq" id="XP_009551153.1">
    <property type="nucleotide sequence ID" value="XM_009552858.1"/>
</dbReference>
<feature type="non-terminal residue" evidence="6">
    <location>
        <position position="1"/>
    </location>
</feature>
<dbReference type="Pfam" id="PF02353">
    <property type="entry name" value="CMAS"/>
    <property type="match status" value="1"/>
</dbReference>
<proteinExistence type="inferred from homology"/>
<dbReference type="GO" id="GO:0032259">
    <property type="term" value="P:methylation"/>
    <property type="evidence" value="ECO:0007669"/>
    <property type="project" value="UniProtKB-KW"/>
</dbReference>
<dbReference type="InterPro" id="IPR050723">
    <property type="entry name" value="CFA/CMAS"/>
</dbReference>
<evidence type="ECO:0000256" key="2">
    <source>
        <dbReference type="ARBA" id="ARBA00022603"/>
    </source>
</evidence>
<dbReference type="SUPFAM" id="SSF53335">
    <property type="entry name" value="S-adenosyl-L-methionine-dependent methyltransferases"/>
    <property type="match status" value="1"/>
</dbReference>
<gene>
    <name evidence="6" type="ORF">HETIRDRAFT_52768</name>
</gene>
<name>W4JTI2_HETIT</name>
<dbReference type="HOGENOM" id="CLU_026434_0_0_1"/>
<evidence type="ECO:0000256" key="3">
    <source>
        <dbReference type="ARBA" id="ARBA00022679"/>
    </source>
</evidence>
<evidence type="ECO:0000256" key="5">
    <source>
        <dbReference type="ARBA" id="ARBA00023098"/>
    </source>
</evidence>
<dbReference type="PIRSF" id="PIRSF003085">
    <property type="entry name" value="CMAS"/>
    <property type="match status" value="1"/>
</dbReference>
<reference evidence="6 7" key="1">
    <citation type="journal article" date="2012" name="New Phytol.">
        <title>Insight into trade-off between wood decay and parasitism from the genome of a fungal forest pathogen.</title>
        <authorList>
            <person name="Olson A."/>
            <person name="Aerts A."/>
            <person name="Asiegbu F."/>
            <person name="Belbahri L."/>
            <person name="Bouzid O."/>
            <person name="Broberg A."/>
            <person name="Canback B."/>
            <person name="Coutinho P.M."/>
            <person name="Cullen D."/>
            <person name="Dalman K."/>
            <person name="Deflorio G."/>
            <person name="van Diepen L.T."/>
            <person name="Dunand C."/>
            <person name="Duplessis S."/>
            <person name="Durling M."/>
            <person name="Gonthier P."/>
            <person name="Grimwood J."/>
            <person name="Fossdal C.G."/>
            <person name="Hansson D."/>
            <person name="Henrissat B."/>
            <person name="Hietala A."/>
            <person name="Himmelstrand K."/>
            <person name="Hoffmeister D."/>
            <person name="Hogberg N."/>
            <person name="James T.Y."/>
            <person name="Karlsson M."/>
            <person name="Kohler A."/>
            <person name="Kues U."/>
            <person name="Lee Y.H."/>
            <person name="Lin Y.C."/>
            <person name="Lind M."/>
            <person name="Lindquist E."/>
            <person name="Lombard V."/>
            <person name="Lucas S."/>
            <person name="Lunden K."/>
            <person name="Morin E."/>
            <person name="Murat C."/>
            <person name="Park J."/>
            <person name="Raffaello T."/>
            <person name="Rouze P."/>
            <person name="Salamov A."/>
            <person name="Schmutz J."/>
            <person name="Solheim H."/>
            <person name="Stahlberg J."/>
            <person name="Velez H."/>
            <person name="de Vries R.P."/>
            <person name="Wiebenga A."/>
            <person name="Woodward S."/>
            <person name="Yakovlev I."/>
            <person name="Garbelotto M."/>
            <person name="Martin F."/>
            <person name="Grigoriev I.V."/>
            <person name="Stenlid J."/>
        </authorList>
    </citation>
    <scope>NUCLEOTIDE SEQUENCE [LARGE SCALE GENOMIC DNA]</scope>
    <source>
        <strain evidence="6 7">TC 32-1</strain>
    </source>
</reference>
<dbReference type="Proteomes" id="UP000030671">
    <property type="component" value="Unassembled WGS sequence"/>
</dbReference>
<sequence>ARSSVKYALEKGIKKGRLEIHDNTGLTSYGVDGVGEDGVPPAASIRVLNEDFWLRLFLSYDIGFGEAYLAGDFKSPDVKAVLNLYVDNLDTLRALESPVYKLSAYINMFMMRFFNHGLSKAIENAAGYEASNDLYMAFLSKEMQYSVPIWTDAEGGPRGDLEGKRVSGDLETAQARKIQHILTKARLRPGDRLLEVGSGWGGVAIACWVQAAKMGCTVDTLTLATEQKKYIEQKIKGTDLESRIHVHLLDYRNMPREWEGKFDAFCSLEMLEVVGRTYMPVYLRQIDRALKKERSAVVLTGATYPEAAYTPYQKNDFIRKYHWPNGVSPSATSLVKDFEHAWGRSFCLESVEDFGPNYPRCLREWARRLRENWNEDLERSLSDKYPELSDKANMDVFRRKWEYMFVYMEVGYARVWVSSHCWTLVRPVSNYRVDISSSRS</sequence>
<keyword evidence="4" id="KW-0949">S-adenosyl-L-methionine</keyword>
<dbReference type="InterPro" id="IPR029063">
    <property type="entry name" value="SAM-dependent_MTases_sf"/>
</dbReference>
<dbReference type="PANTHER" id="PTHR43667:SF2">
    <property type="entry name" value="FATTY ACID C-METHYL TRANSFERASE"/>
    <property type="match status" value="1"/>
</dbReference>
<dbReference type="EMBL" id="KI925464">
    <property type="protein sequence ID" value="ETW76862.1"/>
    <property type="molecule type" value="Genomic_DNA"/>
</dbReference>
<dbReference type="GO" id="GO:0008610">
    <property type="term" value="P:lipid biosynthetic process"/>
    <property type="evidence" value="ECO:0007669"/>
    <property type="project" value="InterPro"/>
</dbReference>
<dbReference type="STRING" id="747525.W4JTI2"/>
<dbReference type="KEGG" id="hir:HETIRDRAFT_52768"/>
<dbReference type="OrthoDB" id="8300214at2759"/>
<keyword evidence="5" id="KW-0443">Lipid metabolism</keyword>
<dbReference type="AlphaFoldDB" id="W4JTI2"/>
<accession>W4JTI2</accession>
<protein>
    <submittedName>
        <fullName evidence="6">Cyclopropane-fatty-acyl-phospholipid synthase</fullName>
    </submittedName>
</protein>
<evidence type="ECO:0000313" key="6">
    <source>
        <dbReference type="EMBL" id="ETW76862.1"/>
    </source>
</evidence>
<dbReference type="GeneID" id="20678227"/>
<dbReference type="Gene3D" id="3.40.50.150">
    <property type="entry name" value="Vaccinia Virus protein VP39"/>
    <property type="match status" value="1"/>
</dbReference>